<evidence type="ECO:0000313" key="1">
    <source>
        <dbReference type="EMBL" id="SHH08322.1"/>
    </source>
</evidence>
<evidence type="ECO:0000313" key="2">
    <source>
        <dbReference type="Proteomes" id="UP000243255"/>
    </source>
</evidence>
<organism evidence="1 2">
    <name type="scientific">Asaccharospora irregularis DSM 2635</name>
    <dbReference type="NCBI Taxonomy" id="1121321"/>
    <lineage>
        <taxon>Bacteria</taxon>
        <taxon>Bacillati</taxon>
        <taxon>Bacillota</taxon>
        <taxon>Clostridia</taxon>
        <taxon>Peptostreptococcales</taxon>
        <taxon>Peptostreptococcaceae</taxon>
        <taxon>Asaccharospora</taxon>
    </lineage>
</organism>
<proteinExistence type="predicted"/>
<accession>A0A1M5Q2V8</accession>
<dbReference type="Proteomes" id="UP000243255">
    <property type="component" value="Unassembled WGS sequence"/>
</dbReference>
<sequence>MMNTSKRMKEITLGNLKKGEVTLIELDEIYKEMGFLFIVNQGKLTKIKKETIH</sequence>
<dbReference type="STRING" id="1121321.SAMN04488530_1188"/>
<reference evidence="2" key="1">
    <citation type="submission" date="2016-11" db="EMBL/GenBank/DDBJ databases">
        <authorList>
            <person name="Varghese N."/>
            <person name="Submissions S."/>
        </authorList>
    </citation>
    <scope>NUCLEOTIDE SEQUENCE [LARGE SCALE GENOMIC DNA]</scope>
    <source>
        <strain evidence="2">DSM 2635</strain>
    </source>
</reference>
<protein>
    <submittedName>
        <fullName evidence="1">Uncharacterized protein</fullName>
    </submittedName>
</protein>
<gene>
    <name evidence="1" type="ORF">SAMN04488530_1188</name>
</gene>
<dbReference type="RefSeq" id="WP_200787896.1">
    <property type="nucleotide sequence ID" value="NZ_BAABCH010000095.1"/>
</dbReference>
<name>A0A1M5Q2V8_9FIRM</name>
<keyword evidence="2" id="KW-1185">Reference proteome</keyword>
<dbReference type="AlphaFoldDB" id="A0A1M5Q2V8"/>
<dbReference type="EMBL" id="FQWX01000018">
    <property type="protein sequence ID" value="SHH08322.1"/>
    <property type="molecule type" value="Genomic_DNA"/>
</dbReference>